<evidence type="ECO:0000256" key="2">
    <source>
        <dbReference type="SAM" id="SignalP"/>
    </source>
</evidence>
<keyword evidence="1" id="KW-0472">Membrane</keyword>
<feature type="transmembrane region" description="Helical" evidence="1">
    <location>
        <begin position="425"/>
        <end position="446"/>
    </location>
</feature>
<dbReference type="Pfam" id="PF13163">
    <property type="entry name" value="DUF3999"/>
    <property type="match status" value="1"/>
</dbReference>
<proteinExistence type="predicted"/>
<keyword evidence="2" id="KW-0732">Signal</keyword>
<protein>
    <submittedName>
        <fullName evidence="3">Membrane protein</fullName>
    </submittedName>
</protein>
<dbReference type="InterPro" id="IPR025060">
    <property type="entry name" value="DUF3999"/>
</dbReference>
<organism evidence="3 4">
    <name type="scientific">Stenotrophomonas chelatiphaga</name>
    <dbReference type="NCBI Taxonomy" id="517011"/>
    <lineage>
        <taxon>Bacteria</taxon>
        <taxon>Pseudomonadati</taxon>
        <taxon>Pseudomonadota</taxon>
        <taxon>Gammaproteobacteria</taxon>
        <taxon>Lysobacterales</taxon>
        <taxon>Lysobacteraceae</taxon>
        <taxon>Stenotrophomonas</taxon>
    </lineage>
</organism>
<keyword evidence="4" id="KW-1185">Reference proteome</keyword>
<feature type="chain" id="PRO_5006394410" evidence="2">
    <location>
        <begin position="21"/>
        <end position="455"/>
    </location>
</feature>
<dbReference type="EMBL" id="LDJK01000087">
    <property type="protein sequence ID" value="KRG68722.1"/>
    <property type="molecule type" value="Genomic_DNA"/>
</dbReference>
<feature type="signal peptide" evidence="2">
    <location>
        <begin position="1"/>
        <end position="20"/>
    </location>
</feature>
<evidence type="ECO:0000256" key="1">
    <source>
        <dbReference type="SAM" id="Phobius"/>
    </source>
</evidence>
<name>A0A0R0CQL9_9GAMM</name>
<reference evidence="3 4" key="1">
    <citation type="submission" date="2015-05" db="EMBL/GenBank/DDBJ databases">
        <title>Genome sequencing and analysis of members of genus Stenotrophomonas.</title>
        <authorList>
            <person name="Patil P.P."/>
            <person name="Midha S."/>
            <person name="Patil P.B."/>
        </authorList>
    </citation>
    <scope>NUCLEOTIDE SEQUENCE [LARGE SCALE GENOMIC DNA]</scope>
    <source>
        <strain evidence="3 4">DSM 21508</strain>
    </source>
</reference>
<evidence type="ECO:0000313" key="3">
    <source>
        <dbReference type="EMBL" id="KRG68722.1"/>
    </source>
</evidence>
<dbReference type="PATRIC" id="fig|517011.3.peg.3377"/>
<dbReference type="Proteomes" id="UP000051386">
    <property type="component" value="Unassembled WGS sequence"/>
</dbReference>
<sequence length="455" mass="49878">MKTWTGLLLALLVAPAAAHAQEHRQQYVEQWPLSLSSAQSGAYRIPLEPQIYRRAWSAQLADVQVYNAAGQALPSALLAPDQPLAQPPVQRELPWFVLPPLDARSRNDLQLLTERDSDGRVRRVEARLGASAGATRSAGWLIDASVLGQQPLAAVVLDWDTQEQPLQATVQVDASDDLRSWQQIDAALPLVDLQRAGKRLLQRRIGVDRSVRYLRVLPNQDQALPVLRGVLAELPPAAATIPWEWVALQPVKQGGGSFEFTVDGRYPVSRLDVSTRDNSLVQWTAFSRDDPAADWQRRTAPWVAYQLQAGGGSAQQSAPQSLSGPTRDRYWKLVAEPATTTAVPTLRVGYQPEVLVFLSQGAAPYALAVGSATAVRQEAPVGVLIDDLRQRNGPAWQPTLARLEGAPEPLAGEAALQAPRDWKRWLLWALLVLGVLVVGWLALSVLRQHPVADKE</sequence>
<keyword evidence="1" id="KW-1133">Transmembrane helix</keyword>
<evidence type="ECO:0000313" key="4">
    <source>
        <dbReference type="Proteomes" id="UP000051386"/>
    </source>
</evidence>
<keyword evidence="1" id="KW-0812">Transmembrane</keyword>
<gene>
    <name evidence="3" type="ORF">ABB28_15955</name>
</gene>
<accession>A0A0R0CQL9</accession>
<comment type="caution">
    <text evidence="3">The sequence shown here is derived from an EMBL/GenBank/DDBJ whole genome shotgun (WGS) entry which is preliminary data.</text>
</comment>
<dbReference type="RefSeq" id="WP_057687354.1">
    <property type="nucleotide sequence ID" value="NZ_LDJK01000087.1"/>
</dbReference>
<dbReference type="AlphaFoldDB" id="A0A0R0CQL9"/>